<protein>
    <recommendedName>
        <fullName evidence="7">Importin N-terminal domain-containing protein</fullName>
    </recommendedName>
</protein>
<dbReference type="PANTHER" id="PTHR10527">
    <property type="entry name" value="IMPORTIN BETA"/>
    <property type="match status" value="1"/>
</dbReference>
<feature type="domain" description="Importin N-terminal" evidence="7">
    <location>
        <begin position="18"/>
        <end position="56"/>
    </location>
</feature>
<dbReference type="EMBL" id="FR907357">
    <property type="protein sequence ID" value="CDQ86546.1"/>
    <property type="molecule type" value="Genomic_DNA"/>
</dbReference>
<dbReference type="STRING" id="8022.A0A060Y475"/>
<dbReference type="Proteomes" id="UP000193380">
    <property type="component" value="Unassembled WGS sequence"/>
</dbReference>
<organism evidence="8 9">
    <name type="scientific">Oncorhynchus mykiss</name>
    <name type="common">Rainbow trout</name>
    <name type="synonym">Salmo gairdneri</name>
    <dbReference type="NCBI Taxonomy" id="8022"/>
    <lineage>
        <taxon>Eukaryota</taxon>
        <taxon>Metazoa</taxon>
        <taxon>Chordata</taxon>
        <taxon>Craniata</taxon>
        <taxon>Vertebrata</taxon>
        <taxon>Euteleostomi</taxon>
        <taxon>Actinopterygii</taxon>
        <taxon>Neopterygii</taxon>
        <taxon>Teleostei</taxon>
        <taxon>Protacanthopterygii</taxon>
        <taxon>Salmoniformes</taxon>
        <taxon>Salmonidae</taxon>
        <taxon>Salmoninae</taxon>
        <taxon>Oncorhynchus</taxon>
    </lineage>
</organism>
<evidence type="ECO:0000256" key="6">
    <source>
        <dbReference type="SAM" id="MobiDB-lite"/>
    </source>
</evidence>
<dbReference type="InterPro" id="IPR000357">
    <property type="entry name" value="HEAT"/>
</dbReference>
<keyword evidence="5" id="KW-0653">Protein transport</keyword>
<evidence type="ECO:0000259" key="7">
    <source>
        <dbReference type="Pfam" id="PF03810"/>
    </source>
</evidence>
<dbReference type="SUPFAM" id="SSF48371">
    <property type="entry name" value="ARM repeat"/>
    <property type="match status" value="1"/>
</dbReference>
<dbReference type="GO" id="GO:0005737">
    <property type="term" value="C:cytoplasm"/>
    <property type="evidence" value="ECO:0007669"/>
    <property type="project" value="UniProtKB-SubCell"/>
</dbReference>
<name>A0A060Y475_ONCMY</name>
<reference evidence="8" key="1">
    <citation type="journal article" date="2014" name="Nat. Commun.">
        <title>The rainbow trout genome provides novel insights into evolution after whole-genome duplication in vertebrates.</title>
        <authorList>
            <person name="Berthelot C."/>
            <person name="Brunet F."/>
            <person name="Chalopin D."/>
            <person name="Juanchich A."/>
            <person name="Bernard M."/>
            <person name="Noel B."/>
            <person name="Bento P."/>
            <person name="Da Silva C."/>
            <person name="Labadie K."/>
            <person name="Alberti A."/>
            <person name="Aury J.M."/>
            <person name="Louis A."/>
            <person name="Dehais P."/>
            <person name="Bardou P."/>
            <person name="Montfort J."/>
            <person name="Klopp C."/>
            <person name="Cabau C."/>
            <person name="Gaspin C."/>
            <person name="Thorgaard G.H."/>
            <person name="Boussaha M."/>
            <person name="Quillet E."/>
            <person name="Guyomard R."/>
            <person name="Galiana D."/>
            <person name="Bobe J."/>
            <person name="Volff J.N."/>
            <person name="Genet C."/>
            <person name="Wincker P."/>
            <person name="Jaillon O."/>
            <person name="Roest Crollius H."/>
            <person name="Guiguen Y."/>
        </authorList>
    </citation>
    <scope>NUCLEOTIDE SEQUENCE [LARGE SCALE GENOMIC DNA]</scope>
</reference>
<dbReference type="InterPro" id="IPR016024">
    <property type="entry name" value="ARM-type_fold"/>
</dbReference>
<dbReference type="GO" id="GO:0005634">
    <property type="term" value="C:nucleus"/>
    <property type="evidence" value="ECO:0007669"/>
    <property type="project" value="UniProtKB-SubCell"/>
</dbReference>
<dbReference type="PaxDb" id="8022-A0A060Y475"/>
<dbReference type="Gene3D" id="1.25.10.10">
    <property type="entry name" value="Leucine-rich Repeat Variant"/>
    <property type="match status" value="1"/>
</dbReference>
<keyword evidence="4" id="KW-0677">Repeat</keyword>
<dbReference type="AlphaFoldDB" id="A0A060Y475"/>
<dbReference type="InterPro" id="IPR001494">
    <property type="entry name" value="Importin-beta_N"/>
</dbReference>
<keyword evidence="3" id="KW-0963">Cytoplasm</keyword>
<reference evidence="8" key="2">
    <citation type="submission" date="2014-03" db="EMBL/GenBank/DDBJ databases">
        <authorList>
            <person name="Genoscope - CEA"/>
        </authorList>
    </citation>
    <scope>NUCLEOTIDE SEQUENCE</scope>
</reference>
<dbReference type="InterPro" id="IPR011989">
    <property type="entry name" value="ARM-like"/>
</dbReference>
<comment type="subcellular location">
    <subcellularLocation>
        <location evidence="1">Cytoplasm</location>
    </subcellularLocation>
</comment>
<dbReference type="GO" id="GO:0031267">
    <property type="term" value="F:small GTPase binding"/>
    <property type="evidence" value="ECO:0007669"/>
    <property type="project" value="InterPro"/>
</dbReference>
<feature type="region of interest" description="Disordered" evidence="6">
    <location>
        <begin position="282"/>
        <end position="303"/>
    </location>
</feature>
<dbReference type="Pfam" id="PF03810">
    <property type="entry name" value="IBN_N"/>
    <property type="match status" value="1"/>
</dbReference>
<dbReference type="InterPro" id="IPR040122">
    <property type="entry name" value="Importin_beta"/>
</dbReference>
<evidence type="ECO:0000256" key="4">
    <source>
        <dbReference type="ARBA" id="ARBA00022737"/>
    </source>
</evidence>
<proteinExistence type="predicted"/>
<gene>
    <name evidence="8" type="ORF">GSONMT00024258001</name>
</gene>
<feature type="region of interest" description="Disordered" evidence="6">
    <location>
        <begin position="1"/>
        <end position="20"/>
    </location>
</feature>
<accession>A0A060Y475</accession>
<evidence type="ECO:0000256" key="5">
    <source>
        <dbReference type="ARBA" id="ARBA00022927"/>
    </source>
</evidence>
<dbReference type="Pfam" id="PF02985">
    <property type="entry name" value="HEAT"/>
    <property type="match status" value="1"/>
</dbReference>
<evidence type="ECO:0000256" key="2">
    <source>
        <dbReference type="ARBA" id="ARBA00022448"/>
    </source>
</evidence>
<evidence type="ECO:0000256" key="3">
    <source>
        <dbReference type="ARBA" id="ARBA00022490"/>
    </source>
</evidence>
<evidence type="ECO:0000313" key="8">
    <source>
        <dbReference type="EMBL" id="CDQ86546.1"/>
    </source>
</evidence>
<sequence length="334" mass="38292">MEFTPKSIAPTPPFSPDEPTRSLSGLILKNNVKAHYQNFPNGVSDFIKSECLQNIGDTSPLIRATVGILITTIASKGELQNWPELLPKLCLLLDSEDYNTCEGAFGALQKICEDSTEVLDSDMLDRPLNVMIPKFLQFFKHSSPKISCHNNLFALATDEEPEVRKNVCRALVMLLEVRMDRLLPHMHNIIEYMLQRTQDQDENVALEACEFWLTLAEQPVCKDVLCNHLSKLTPVLVNGMKYSEIDIILLKGDVEEDDEAIPDNEQDIRPRFHRSRTVAQQYEGDRDGIEEDDDEDDDLEDDDTISDWNLREWTSDYLFFKSNCISHMRRIQLL</sequence>
<dbReference type="GO" id="GO:0006606">
    <property type="term" value="P:protein import into nucleus"/>
    <property type="evidence" value="ECO:0007669"/>
    <property type="project" value="InterPro"/>
</dbReference>
<evidence type="ECO:0000256" key="1">
    <source>
        <dbReference type="ARBA" id="ARBA00004496"/>
    </source>
</evidence>
<feature type="compositionally biased region" description="Acidic residues" evidence="6">
    <location>
        <begin position="288"/>
        <end position="303"/>
    </location>
</feature>
<evidence type="ECO:0000313" key="9">
    <source>
        <dbReference type="Proteomes" id="UP000193380"/>
    </source>
</evidence>
<keyword evidence="2" id="KW-0813">Transport</keyword>